<dbReference type="InterPro" id="IPR039425">
    <property type="entry name" value="RNA_pol_sigma-70-like"/>
</dbReference>
<dbReference type="GO" id="GO:0003677">
    <property type="term" value="F:DNA binding"/>
    <property type="evidence" value="ECO:0007669"/>
    <property type="project" value="UniProtKB-KW"/>
</dbReference>
<dbReference type="GO" id="GO:0016987">
    <property type="term" value="F:sigma factor activity"/>
    <property type="evidence" value="ECO:0007669"/>
    <property type="project" value="UniProtKB-KW"/>
</dbReference>
<dbReference type="GO" id="GO:0006352">
    <property type="term" value="P:DNA-templated transcription initiation"/>
    <property type="evidence" value="ECO:0007669"/>
    <property type="project" value="InterPro"/>
</dbReference>
<feature type="domain" description="RNA polymerase sigma-70 region 2" evidence="5">
    <location>
        <begin position="35"/>
        <end position="104"/>
    </location>
</feature>
<evidence type="ECO:0000256" key="4">
    <source>
        <dbReference type="ARBA" id="ARBA00023163"/>
    </source>
</evidence>
<dbReference type="Proteomes" id="UP000322214">
    <property type="component" value="Chromosome"/>
</dbReference>
<sequence length="239" mass="27867">MKVSNSRLSKIETQWSLVRRANTIEPGATMAQTELFELYSPAVKRYLLASLGNRESADEVFQEFALRIVRGDFRNADFEKGRFRNMLKTSLYRLMVDFHRRKQKQRKLGTADQIDFIAAEEDADSGCDAFTLAWRQTMLDQAWRRLEQLQIESSKPYYTILRARVDHPEMTTKQLHEHLHESQPIAIPAEGSFRVYLHRARRRFAKLLTEQVAISIEEPTPDNIEAELIDLGLHVFCRP</sequence>
<evidence type="ECO:0000313" key="7">
    <source>
        <dbReference type="Proteomes" id="UP000322214"/>
    </source>
</evidence>
<dbReference type="AlphaFoldDB" id="A0A5B9P7G2"/>
<reference evidence="6 7" key="1">
    <citation type="submission" date="2019-08" db="EMBL/GenBank/DDBJ databases">
        <title>Deep-cultivation of Planctomycetes and their phenomic and genomic characterization uncovers novel biology.</title>
        <authorList>
            <person name="Wiegand S."/>
            <person name="Jogler M."/>
            <person name="Boedeker C."/>
            <person name="Pinto D."/>
            <person name="Vollmers J."/>
            <person name="Rivas-Marin E."/>
            <person name="Kohn T."/>
            <person name="Peeters S.H."/>
            <person name="Heuer A."/>
            <person name="Rast P."/>
            <person name="Oberbeckmann S."/>
            <person name="Bunk B."/>
            <person name="Jeske O."/>
            <person name="Meyerdierks A."/>
            <person name="Storesund J.E."/>
            <person name="Kallscheuer N."/>
            <person name="Luecker S."/>
            <person name="Lage O.M."/>
            <person name="Pohl T."/>
            <person name="Merkel B.J."/>
            <person name="Hornburger P."/>
            <person name="Mueller R.-W."/>
            <person name="Bruemmer F."/>
            <person name="Labrenz M."/>
            <person name="Spormann A.M."/>
            <person name="Op den Camp H."/>
            <person name="Overmann J."/>
            <person name="Amann R."/>
            <person name="Jetten M.S.M."/>
            <person name="Mascher T."/>
            <person name="Medema M.H."/>
            <person name="Devos D.P."/>
            <person name="Kaster A.-K."/>
            <person name="Ovreas L."/>
            <person name="Rohde M."/>
            <person name="Galperin M.Y."/>
            <person name="Jogler C."/>
        </authorList>
    </citation>
    <scope>NUCLEOTIDE SEQUENCE [LARGE SCALE GENOMIC DNA]</scope>
    <source>
        <strain evidence="6 7">FC18</strain>
    </source>
</reference>
<dbReference type="InterPro" id="IPR007627">
    <property type="entry name" value="RNA_pol_sigma70_r2"/>
</dbReference>
<accession>A0A5B9P7G2</accession>
<gene>
    <name evidence="6" type="ORF">MFFC18_12950</name>
</gene>
<proteinExistence type="predicted"/>
<keyword evidence="1" id="KW-0805">Transcription regulation</keyword>
<dbReference type="PANTHER" id="PTHR43133:SF8">
    <property type="entry name" value="RNA POLYMERASE SIGMA FACTOR HI_1459-RELATED"/>
    <property type="match status" value="1"/>
</dbReference>
<evidence type="ECO:0000256" key="2">
    <source>
        <dbReference type="ARBA" id="ARBA00023082"/>
    </source>
</evidence>
<dbReference type="KEGG" id="mff:MFFC18_12950"/>
<name>A0A5B9P7G2_9BACT</name>
<dbReference type="SUPFAM" id="SSF88946">
    <property type="entry name" value="Sigma2 domain of RNA polymerase sigma factors"/>
    <property type="match status" value="1"/>
</dbReference>
<dbReference type="PANTHER" id="PTHR43133">
    <property type="entry name" value="RNA POLYMERASE ECF-TYPE SIGMA FACTO"/>
    <property type="match status" value="1"/>
</dbReference>
<keyword evidence="7" id="KW-1185">Reference proteome</keyword>
<evidence type="ECO:0000256" key="3">
    <source>
        <dbReference type="ARBA" id="ARBA00023125"/>
    </source>
</evidence>
<dbReference type="Gene3D" id="1.10.1740.10">
    <property type="match status" value="1"/>
</dbReference>
<dbReference type="EMBL" id="CP042912">
    <property type="protein sequence ID" value="QEG21439.1"/>
    <property type="molecule type" value="Genomic_DNA"/>
</dbReference>
<dbReference type="Pfam" id="PF04542">
    <property type="entry name" value="Sigma70_r2"/>
    <property type="match status" value="1"/>
</dbReference>
<organism evidence="6 7">
    <name type="scientific">Mariniblastus fucicola</name>
    <dbReference type="NCBI Taxonomy" id="980251"/>
    <lineage>
        <taxon>Bacteria</taxon>
        <taxon>Pseudomonadati</taxon>
        <taxon>Planctomycetota</taxon>
        <taxon>Planctomycetia</taxon>
        <taxon>Pirellulales</taxon>
        <taxon>Pirellulaceae</taxon>
        <taxon>Mariniblastus</taxon>
    </lineage>
</organism>
<keyword evidence="4" id="KW-0804">Transcription</keyword>
<evidence type="ECO:0000313" key="6">
    <source>
        <dbReference type="EMBL" id="QEG21439.1"/>
    </source>
</evidence>
<dbReference type="InterPro" id="IPR013325">
    <property type="entry name" value="RNA_pol_sigma_r2"/>
</dbReference>
<evidence type="ECO:0000259" key="5">
    <source>
        <dbReference type="Pfam" id="PF04542"/>
    </source>
</evidence>
<dbReference type="OrthoDB" id="254728at2"/>
<keyword evidence="3" id="KW-0238">DNA-binding</keyword>
<protein>
    <submittedName>
        <fullName evidence="6">RNA polymerase sigma factor</fullName>
    </submittedName>
</protein>
<keyword evidence="2" id="KW-0731">Sigma factor</keyword>
<evidence type="ECO:0000256" key="1">
    <source>
        <dbReference type="ARBA" id="ARBA00023015"/>
    </source>
</evidence>